<keyword evidence="3" id="KW-0479">Metal-binding</keyword>
<dbReference type="RefSeq" id="WP_336498828.1">
    <property type="nucleotide sequence ID" value="NZ_JBAWSY010000017.1"/>
</dbReference>
<dbReference type="InterPro" id="IPR009000">
    <property type="entry name" value="Transl_B-barrel_sf"/>
</dbReference>
<comment type="cofactor">
    <cofactor evidence="1">
        <name>Zn(2+)</name>
        <dbReference type="ChEBI" id="CHEBI:29105"/>
    </cofactor>
</comment>
<dbReference type="Pfam" id="PF07973">
    <property type="entry name" value="tRNA_SAD"/>
    <property type="match status" value="1"/>
</dbReference>
<dbReference type="PROSITE" id="PS50860">
    <property type="entry name" value="AA_TRNA_LIGASE_II_ALA"/>
    <property type="match status" value="1"/>
</dbReference>
<dbReference type="Proteomes" id="UP001364890">
    <property type="component" value="Unassembled WGS sequence"/>
</dbReference>
<organism evidence="6 7">
    <name type="scientific">Psychrobacillus mangrovi</name>
    <dbReference type="NCBI Taxonomy" id="3117745"/>
    <lineage>
        <taxon>Bacteria</taxon>
        <taxon>Bacillati</taxon>
        <taxon>Bacillota</taxon>
        <taxon>Bacilli</taxon>
        <taxon>Bacillales</taxon>
        <taxon>Bacillaceae</taxon>
        <taxon>Psychrobacillus</taxon>
    </lineage>
</organism>
<evidence type="ECO:0000256" key="3">
    <source>
        <dbReference type="ARBA" id="ARBA00022723"/>
    </source>
</evidence>
<comment type="subcellular location">
    <subcellularLocation>
        <location evidence="2">Cytoplasm</location>
    </subcellularLocation>
</comment>
<dbReference type="Gene3D" id="3.10.310.40">
    <property type="match status" value="1"/>
</dbReference>
<dbReference type="SUPFAM" id="SSF50447">
    <property type="entry name" value="Translation proteins"/>
    <property type="match status" value="1"/>
</dbReference>
<dbReference type="InterPro" id="IPR012947">
    <property type="entry name" value="tRNA_SAD"/>
</dbReference>
<keyword evidence="7" id="KW-1185">Reference proteome</keyword>
<dbReference type="InterPro" id="IPR018165">
    <property type="entry name" value="Ala-tRNA-synth_IIc_core"/>
</dbReference>
<keyword evidence="4" id="KW-0862">Zinc</keyword>
<evidence type="ECO:0000256" key="4">
    <source>
        <dbReference type="ARBA" id="ARBA00022833"/>
    </source>
</evidence>
<dbReference type="SMART" id="SM00863">
    <property type="entry name" value="tRNA_SAD"/>
    <property type="match status" value="1"/>
</dbReference>
<dbReference type="Pfam" id="PF01411">
    <property type="entry name" value="tRNA-synt_2c"/>
    <property type="match status" value="1"/>
</dbReference>
<accession>A0ABU8F8D3</accession>
<sequence>MTIKLYYEDPYIQTFSAKVIKQEQDYVVLSETAFYPTGGGQPHDTGTLNNISVTNIETIEGEIRHYLATNLPSDVGYVEGAIDWKRRFDHMQQHSGQHILSAAFDNLFGLKTVSFHLGKDSSTIDIDTSEVSGEQLQQVEDLANQIILENRTIETRWVTEEDLKDYKLRKATKVKEDIRLVLIPDFDDNACGGTHPRYTGQVGLIKILQTEKQKRMIRVEFVCGNRVISHLHRKQSIVSNLIQSLSSPEEKLEDAVKALLDNGKSFDKQMAYLKETLLQYEAKELIQNKQGRNIASTFQDRTIQELQKLAKLVTSESEESICILISENEDLLQLVAAKGKAVEQSMKQLMESILPLINGKGGGNETIAQGGGEKILSSEQLLEKALTNIHSL</sequence>
<comment type="caution">
    <text evidence="6">The sequence shown here is derived from an EMBL/GenBank/DDBJ whole genome shotgun (WGS) entry which is preliminary data.</text>
</comment>
<evidence type="ECO:0000259" key="5">
    <source>
        <dbReference type="PROSITE" id="PS50860"/>
    </source>
</evidence>
<protein>
    <submittedName>
        <fullName evidence="6">DHHA1 domain-containing protein</fullName>
    </submittedName>
</protein>
<name>A0ABU8F8D3_9BACI</name>
<gene>
    <name evidence="6" type="ORF">WAX74_16760</name>
</gene>
<dbReference type="InterPro" id="IPR018164">
    <property type="entry name" value="Ala-tRNA-synth_IIc_N"/>
</dbReference>
<dbReference type="PANTHER" id="PTHR43462:SF1">
    <property type="entry name" value="ALANYL-TRNA EDITING PROTEIN AARSD1"/>
    <property type="match status" value="1"/>
</dbReference>
<dbReference type="Gene3D" id="2.40.30.130">
    <property type="match status" value="1"/>
</dbReference>
<feature type="domain" description="Alanyl-transfer RNA synthetases family profile" evidence="5">
    <location>
        <begin position="1"/>
        <end position="233"/>
    </location>
</feature>
<evidence type="ECO:0000256" key="1">
    <source>
        <dbReference type="ARBA" id="ARBA00001947"/>
    </source>
</evidence>
<dbReference type="InterPro" id="IPR018163">
    <property type="entry name" value="Thr/Ala-tRNA-synth_IIc_edit"/>
</dbReference>
<dbReference type="PANTHER" id="PTHR43462">
    <property type="entry name" value="ALANYL-TRNA EDITING PROTEIN"/>
    <property type="match status" value="1"/>
</dbReference>
<evidence type="ECO:0000256" key="2">
    <source>
        <dbReference type="ARBA" id="ARBA00004496"/>
    </source>
</evidence>
<dbReference type="Gene3D" id="3.30.980.10">
    <property type="entry name" value="Threonyl-trna Synthetase, Chain A, domain 2"/>
    <property type="match status" value="1"/>
</dbReference>
<evidence type="ECO:0000313" key="7">
    <source>
        <dbReference type="Proteomes" id="UP001364890"/>
    </source>
</evidence>
<dbReference type="InterPro" id="IPR051335">
    <property type="entry name" value="Alanyl-tRNA_Editing_Enzymes"/>
</dbReference>
<reference evidence="6 7" key="1">
    <citation type="submission" date="2024-01" db="EMBL/GenBank/DDBJ databases">
        <title>Seven novel Bacillus-like species.</title>
        <authorList>
            <person name="Liu G."/>
        </authorList>
    </citation>
    <scope>NUCLEOTIDE SEQUENCE [LARGE SCALE GENOMIC DNA]</scope>
    <source>
        <strain evidence="6 7">FJAT-51614</strain>
    </source>
</reference>
<proteinExistence type="predicted"/>
<dbReference type="EMBL" id="JBAWSY010000017">
    <property type="protein sequence ID" value="MEI4771278.1"/>
    <property type="molecule type" value="Genomic_DNA"/>
</dbReference>
<dbReference type="SUPFAM" id="SSF55186">
    <property type="entry name" value="ThrRS/AlaRS common domain"/>
    <property type="match status" value="1"/>
</dbReference>
<evidence type="ECO:0000313" key="6">
    <source>
        <dbReference type="EMBL" id="MEI4771278.1"/>
    </source>
</evidence>